<dbReference type="InterPro" id="IPR047681">
    <property type="entry name" value="PPA1309-like"/>
</dbReference>
<proteinExistence type="predicted"/>
<dbReference type="RefSeq" id="WP_039345810.1">
    <property type="nucleotide sequence ID" value="NZ_PGEZ01000001.1"/>
</dbReference>
<evidence type="ECO:0000313" key="2">
    <source>
        <dbReference type="Proteomes" id="UP000230842"/>
    </source>
</evidence>
<protein>
    <submittedName>
        <fullName evidence="1">Uncharacterized protein</fullName>
    </submittedName>
</protein>
<comment type="caution">
    <text evidence="1">The sequence shown here is derived from an EMBL/GenBank/DDBJ whole genome shotgun (WGS) entry which is preliminary data.</text>
</comment>
<gene>
    <name evidence="1" type="ORF">CLV56_0841</name>
</gene>
<name>A0A0B2BJP7_9ACTN</name>
<evidence type="ECO:0000313" key="1">
    <source>
        <dbReference type="EMBL" id="PJJ56630.1"/>
    </source>
</evidence>
<dbReference type="Proteomes" id="UP000230842">
    <property type="component" value="Unassembled WGS sequence"/>
</dbReference>
<keyword evidence="2" id="KW-1185">Reference proteome</keyword>
<dbReference type="OrthoDB" id="3266223at2"/>
<sequence length="173" mass="19015">MSLMPSNPLRDVAWEIENLADSEGWDQAPSLYALVETARLRSDEPALARELGLDEDSDEDGYTAVAQDELPADRDFEDFVAEIVWPPQVHGTAAVLERLMLPPEAEAALPDDQTDLLSYVAEHPDRQEVRITVAVTRDGGAHCVLRLRGVDEVAEGPDLVPGLVSMLRQTLTD</sequence>
<dbReference type="EMBL" id="PGEZ01000001">
    <property type="protein sequence ID" value="PJJ56630.1"/>
    <property type="molecule type" value="Genomic_DNA"/>
</dbReference>
<accession>A0A0B2BJP7</accession>
<reference evidence="1 2" key="1">
    <citation type="submission" date="2017-11" db="EMBL/GenBank/DDBJ databases">
        <title>Genomic Encyclopedia of Archaeal and Bacterial Type Strains, Phase II (KMG-II): From Individual Species to Whole Genera.</title>
        <authorList>
            <person name="Goeker M."/>
        </authorList>
    </citation>
    <scope>NUCLEOTIDE SEQUENCE [LARGE SCALE GENOMIC DNA]</scope>
    <source>
        <strain evidence="1 2">DSM 27763</strain>
    </source>
</reference>
<dbReference type="NCBIfam" id="NF040618">
    <property type="entry name" value="PPA1309_fam"/>
    <property type="match status" value="1"/>
</dbReference>
<organism evidence="1 2">
    <name type="scientific">Mumia flava</name>
    <dbReference type="NCBI Taxonomy" id="1348852"/>
    <lineage>
        <taxon>Bacteria</taxon>
        <taxon>Bacillati</taxon>
        <taxon>Actinomycetota</taxon>
        <taxon>Actinomycetes</taxon>
        <taxon>Propionibacteriales</taxon>
        <taxon>Nocardioidaceae</taxon>
        <taxon>Mumia</taxon>
    </lineage>
</organism>
<dbReference type="AlphaFoldDB" id="A0A0B2BJP7"/>